<dbReference type="PANTHER" id="PTHR43479:SF11">
    <property type="entry name" value="ACREF_ENVCD OPERON REPRESSOR-RELATED"/>
    <property type="match status" value="1"/>
</dbReference>
<feature type="domain" description="HTH tetR-type" evidence="4">
    <location>
        <begin position="1"/>
        <end position="61"/>
    </location>
</feature>
<dbReference type="Gene3D" id="1.10.357.10">
    <property type="entry name" value="Tetracycline Repressor, domain 2"/>
    <property type="match status" value="1"/>
</dbReference>
<evidence type="ECO:0000313" key="5">
    <source>
        <dbReference type="EMBL" id="MBM7620747.1"/>
    </source>
</evidence>
<dbReference type="InterPro" id="IPR001647">
    <property type="entry name" value="HTH_TetR"/>
</dbReference>
<evidence type="ECO:0000256" key="2">
    <source>
        <dbReference type="ARBA" id="ARBA00023125"/>
    </source>
</evidence>
<dbReference type="InterPro" id="IPR036271">
    <property type="entry name" value="Tet_transcr_reg_TetR-rel_C_sf"/>
</dbReference>
<dbReference type="SUPFAM" id="SSF48498">
    <property type="entry name" value="Tetracyclin repressor-like, C-terminal domain"/>
    <property type="match status" value="1"/>
</dbReference>
<dbReference type="PANTHER" id="PTHR43479">
    <property type="entry name" value="ACREF/ENVCD OPERON REPRESSOR-RELATED"/>
    <property type="match status" value="1"/>
</dbReference>
<dbReference type="PRINTS" id="PR00455">
    <property type="entry name" value="HTHTETR"/>
</dbReference>
<gene>
    <name evidence="5" type="ORF">JOC95_002602</name>
</gene>
<name>A0ABS2P296_9BACI</name>
<evidence type="ECO:0000313" key="6">
    <source>
        <dbReference type="Proteomes" id="UP000737402"/>
    </source>
</evidence>
<feature type="DNA-binding region" description="H-T-H motif" evidence="3">
    <location>
        <begin position="24"/>
        <end position="43"/>
    </location>
</feature>
<reference evidence="5 6" key="1">
    <citation type="submission" date="2021-01" db="EMBL/GenBank/DDBJ databases">
        <title>Genomic Encyclopedia of Type Strains, Phase IV (KMG-IV): sequencing the most valuable type-strain genomes for metagenomic binning, comparative biology and taxonomic classification.</title>
        <authorList>
            <person name="Goeker M."/>
        </authorList>
    </citation>
    <scope>NUCLEOTIDE SEQUENCE [LARGE SCALE GENOMIC DNA]</scope>
    <source>
        <strain evidence="5 6">DSM 25879</strain>
    </source>
</reference>
<comment type="caution">
    <text evidence="5">The sequence shown here is derived from an EMBL/GenBank/DDBJ whole genome shotgun (WGS) entry which is preliminary data.</text>
</comment>
<dbReference type="InterPro" id="IPR050624">
    <property type="entry name" value="HTH-type_Tx_Regulator"/>
</dbReference>
<organism evidence="5 6">
    <name type="scientific">Sutcliffiella tianshenii</name>
    <dbReference type="NCBI Taxonomy" id="1463404"/>
    <lineage>
        <taxon>Bacteria</taxon>
        <taxon>Bacillati</taxon>
        <taxon>Bacillota</taxon>
        <taxon>Bacilli</taxon>
        <taxon>Bacillales</taxon>
        <taxon>Bacillaceae</taxon>
        <taxon>Sutcliffiella</taxon>
    </lineage>
</organism>
<evidence type="ECO:0000256" key="3">
    <source>
        <dbReference type="PROSITE-ProRule" id="PRU00335"/>
    </source>
</evidence>
<dbReference type="EMBL" id="JAFBED010000005">
    <property type="protein sequence ID" value="MBM7620747.1"/>
    <property type="molecule type" value="Genomic_DNA"/>
</dbReference>
<dbReference type="Pfam" id="PF00440">
    <property type="entry name" value="TetR_N"/>
    <property type="match status" value="1"/>
</dbReference>
<dbReference type="InterPro" id="IPR009057">
    <property type="entry name" value="Homeodomain-like_sf"/>
</dbReference>
<keyword evidence="2 3" id="KW-0238">DNA-binding</keyword>
<evidence type="ECO:0000259" key="4">
    <source>
        <dbReference type="PROSITE" id="PS50977"/>
    </source>
</evidence>
<dbReference type="Proteomes" id="UP000737402">
    <property type="component" value="Unassembled WGS sequence"/>
</dbReference>
<dbReference type="PROSITE" id="PS50977">
    <property type="entry name" value="HTH_TETR_2"/>
    <property type="match status" value="1"/>
</dbReference>
<keyword evidence="1" id="KW-0678">Repressor</keyword>
<dbReference type="SUPFAM" id="SSF46689">
    <property type="entry name" value="Homeodomain-like"/>
    <property type="match status" value="1"/>
</dbReference>
<protein>
    <submittedName>
        <fullName evidence="5">AcrR family transcriptional regulator</fullName>
    </submittedName>
</protein>
<keyword evidence="6" id="KW-1185">Reference proteome</keyword>
<evidence type="ECO:0000256" key="1">
    <source>
        <dbReference type="ARBA" id="ARBA00022491"/>
    </source>
</evidence>
<sequence>MDKKQIIKEAAAKSFSMFGYKATTMDQVAKIANVGKGTIYNFYSNKEELFGEIVSTIICEMRDVADRAIAPELTFYENAHRALVRILEFRKEHKLTVKLIQEEKELGTPIVKEELQKVEKVIVAYIQDKIETAISKGEIIPCDSEVTAFLMLKFYLALVVDWEKNHEALSKEKIEELFELYFFKGLSV</sequence>
<accession>A0ABS2P296</accession>
<proteinExistence type="predicted"/>